<dbReference type="GO" id="GO:0001228">
    <property type="term" value="F:DNA-binding transcription activator activity, RNA polymerase II-specific"/>
    <property type="evidence" value="ECO:0007669"/>
    <property type="project" value="TreeGrafter"/>
</dbReference>
<keyword evidence="2" id="KW-0539">Nucleus</keyword>
<dbReference type="GO" id="GO:0090575">
    <property type="term" value="C:RNA polymerase II transcription regulator complex"/>
    <property type="evidence" value="ECO:0007669"/>
    <property type="project" value="TreeGrafter"/>
</dbReference>
<evidence type="ECO:0000256" key="3">
    <source>
        <dbReference type="SAM" id="MobiDB-lite"/>
    </source>
</evidence>
<feature type="compositionally biased region" description="Low complexity" evidence="3">
    <location>
        <begin position="234"/>
        <end position="245"/>
    </location>
</feature>
<feature type="region of interest" description="Disordered" evidence="3">
    <location>
        <begin position="147"/>
        <end position="327"/>
    </location>
</feature>
<dbReference type="InterPro" id="IPR050936">
    <property type="entry name" value="AP-1-like"/>
</dbReference>
<feature type="compositionally biased region" description="Low complexity" evidence="3">
    <location>
        <begin position="311"/>
        <end position="327"/>
    </location>
</feature>
<evidence type="ECO:0000256" key="2">
    <source>
        <dbReference type="ARBA" id="ARBA00023242"/>
    </source>
</evidence>
<feature type="region of interest" description="Disordered" evidence="3">
    <location>
        <begin position="342"/>
        <end position="471"/>
    </location>
</feature>
<feature type="compositionally biased region" description="Polar residues" evidence="3">
    <location>
        <begin position="457"/>
        <end position="471"/>
    </location>
</feature>
<evidence type="ECO:0000259" key="4">
    <source>
        <dbReference type="PROSITE" id="PS00036"/>
    </source>
</evidence>
<dbReference type="InterPro" id="IPR004827">
    <property type="entry name" value="bZIP"/>
</dbReference>
<feature type="domain" description="BZIP" evidence="4">
    <location>
        <begin position="56"/>
        <end position="70"/>
    </location>
</feature>
<evidence type="ECO:0000313" key="5">
    <source>
        <dbReference type="EMBL" id="KAK4548569.1"/>
    </source>
</evidence>
<evidence type="ECO:0000313" key="6">
    <source>
        <dbReference type="Proteomes" id="UP001324427"/>
    </source>
</evidence>
<feature type="compositionally biased region" description="Low complexity" evidence="3">
    <location>
        <begin position="192"/>
        <end position="210"/>
    </location>
</feature>
<dbReference type="SMART" id="SM00338">
    <property type="entry name" value="BRLZ"/>
    <property type="match status" value="1"/>
</dbReference>
<feature type="compositionally biased region" description="Low complexity" evidence="3">
    <location>
        <begin position="278"/>
        <end position="290"/>
    </location>
</feature>
<dbReference type="CDD" id="cd14688">
    <property type="entry name" value="bZIP_YAP"/>
    <property type="match status" value="1"/>
</dbReference>
<organism evidence="5 6">
    <name type="scientific">Oleoguttula mirabilis</name>
    <dbReference type="NCBI Taxonomy" id="1507867"/>
    <lineage>
        <taxon>Eukaryota</taxon>
        <taxon>Fungi</taxon>
        <taxon>Dikarya</taxon>
        <taxon>Ascomycota</taxon>
        <taxon>Pezizomycotina</taxon>
        <taxon>Dothideomycetes</taxon>
        <taxon>Dothideomycetidae</taxon>
        <taxon>Mycosphaerellales</taxon>
        <taxon>Teratosphaeriaceae</taxon>
        <taxon>Oleoguttula</taxon>
    </lineage>
</organism>
<feature type="compositionally biased region" description="Low complexity" evidence="3">
    <location>
        <begin position="147"/>
        <end position="161"/>
    </location>
</feature>
<feature type="compositionally biased region" description="Low complexity" evidence="3">
    <location>
        <begin position="260"/>
        <end position="270"/>
    </location>
</feature>
<dbReference type="Gene3D" id="1.20.5.170">
    <property type="match status" value="1"/>
</dbReference>
<dbReference type="PANTHER" id="PTHR40621">
    <property type="entry name" value="TRANSCRIPTION FACTOR KAPC-RELATED"/>
    <property type="match status" value="1"/>
</dbReference>
<keyword evidence="6" id="KW-1185">Reference proteome</keyword>
<proteinExistence type="predicted"/>
<comment type="caution">
    <text evidence="5">The sequence shown here is derived from an EMBL/GenBank/DDBJ whole genome shotgun (WGS) entry which is preliminary data.</text>
</comment>
<protein>
    <recommendedName>
        <fullName evidence="4">BZIP domain-containing protein</fullName>
    </recommendedName>
</protein>
<comment type="subcellular location">
    <subcellularLocation>
        <location evidence="1">Nucleus</location>
    </subcellularLocation>
</comment>
<feature type="compositionally biased region" description="Low complexity" evidence="3">
    <location>
        <begin position="372"/>
        <end position="403"/>
    </location>
</feature>
<evidence type="ECO:0000256" key="1">
    <source>
        <dbReference type="ARBA" id="ARBA00004123"/>
    </source>
</evidence>
<dbReference type="EMBL" id="JAVFHQ010000007">
    <property type="protein sequence ID" value="KAK4548569.1"/>
    <property type="molecule type" value="Genomic_DNA"/>
</dbReference>
<feature type="region of interest" description="Disordered" evidence="3">
    <location>
        <begin position="1"/>
        <end position="67"/>
    </location>
</feature>
<feature type="compositionally biased region" description="Polar residues" evidence="3">
    <location>
        <begin position="15"/>
        <end position="24"/>
    </location>
</feature>
<sequence length="471" mass="51608">MAATSKIETGHDEGTPSSIESTPEQDGLPEISQEPAVLPQKRKGGRKPIYATSEERKQRNRQAQAAFRERRTEYIKQLEATIKQNEDALSTLQQSHRTAADECLMLRYKNSLLERILLEKGIDVQAELRIKTGSPVLPQGYTYPTANVPQVQAPQPPLQRAAVHRQQARRSGGAAFLPKLAPGQGNPEISFPTSSPQGHPTPSSHGSSPTNVPTRSPMAMHQGGMTPPASTVLAQGQAQQYHGYARSSQQPPNHGYYSIPQQPQNLVRQPQRPPPPSQYQSSASVVSSLSTGSQHSLNPPPIPPMMSAGQSSINASAGPSSASAYYPSPFQKHIDQLEQEYDTQQPQSMLDHPEHDADHRPTTSPHQLQGTYPPQFDQPQQQQQARGPEYYQQAYGAQNGQQQMAPHPHYDQSQMMTTSQAETASGVQGPFAMGQVIDPNDPMLDADPFGLSASMHYPTSYSSMSRQAQHR</sequence>
<feature type="compositionally biased region" description="Basic and acidic residues" evidence="3">
    <location>
        <begin position="351"/>
        <end position="361"/>
    </location>
</feature>
<feature type="compositionally biased region" description="Polar residues" evidence="3">
    <location>
        <begin position="411"/>
        <end position="426"/>
    </location>
</feature>
<dbReference type="AlphaFoldDB" id="A0AAV9JSV7"/>
<dbReference type="PANTHER" id="PTHR40621:SF9">
    <property type="entry name" value="MEAB PROTEIN"/>
    <property type="match status" value="1"/>
</dbReference>
<dbReference type="GO" id="GO:0000976">
    <property type="term" value="F:transcription cis-regulatory region binding"/>
    <property type="evidence" value="ECO:0007669"/>
    <property type="project" value="InterPro"/>
</dbReference>
<name>A0AAV9JSV7_9PEZI</name>
<dbReference type="InterPro" id="IPR046347">
    <property type="entry name" value="bZIP_sf"/>
</dbReference>
<dbReference type="PROSITE" id="PS00036">
    <property type="entry name" value="BZIP_BASIC"/>
    <property type="match status" value="1"/>
</dbReference>
<dbReference type="Proteomes" id="UP001324427">
    <property type="component" value="Unassembled WGS sequence"/>
</dbReference>
<dbReference type="SUPFAM" id="SSF57959">
    <property type="entry name" value="Leucine zipper domain"/>
    <property type="match status" value="1"/>
</dbReference>
<accession>A0AAV9JSV7</accession>
<gene>
    <name evidence="5" type="ORF">LTR36_009479</name>
</gene>
<reference evidence="5 6" key="1">
    <citation type="submission" date="2021-11" db="EMBL/GenBank/DDBJ databases">
        <title>Black yeast isolated from Biological Soil Crust.</title>
        <authorList>
            <person name="Kurbessoian T."/>
        </authorList>
    </citation>
    <scope>NUCLEOTIDE SEQUENCE [LARGE SCALE GENOMIC DNA]</scope>
    <source>
        <strain evidence="5 6">CCFEE 5522</strain>
    </source>
</reference>